<dbReference type="SUPFAM" id="SSF56784">
    <property type="entry name" value="HAD-like"/>
    <property type="match status" value="1"/>
</dbReference>
<sequence length="236" mass="25818">MEEGGEAAKVTHVIFDLDGLLLDTEPVYTDANTKTMAKYGKTFNLGIKVATMGMKHDIAIDRMLEMVGLKGKVTVQEYSDYYDKILLEDLPNNKYLPGAMKLVKHLAAHKIPMAICTGSARFEFDKKVQNHPELLDLIPLHVLTGSDPDVKLGKPAPDGYLVTMKRFPSPPKSPANVLVFEDAPNGVLSAVAAGMKVVMVPDFTYASPPKEVEDKITAVLNSLEEFKPESVGLPAY</sequence>
<dbReference type="Pfam" id="PF00702">
    <property type="entry name" value="Hydrolase"/>
    <property type="match status" value="1"/>
</dbReference>
<dbReference type="FunFam" id="3.40.50.1000:FF:000055">
    <property type="entry name" value="Haloacid dehalogenase-like hydrolase family protein"/>
    <property type="match status" value="1"/>
</dbReference>
<gene>
    <name evidence="1" type="ORF">AB6A40_000882</name>
</gene>
<dbReference type="InterPro" id="IPR023198">
    <property type="entry name" value="PGP-like_dom2"/>
</dbReference>
<protein>
    <submittedName>
        <fullName evidence="1">Uncharacterized protein</fullName>
    </submittedName>
</protein>
<comment type="caution">
    <text evidence="1">The sequence shown here is derived from an EMBL/GenBank/DDBJ whole genome shotgun (WGS) entry which is preliminary data.</text>
</comment>
<dbReference type="PANTHER" id="PTHR18901">
    <property type="entry name" value="2-DEOXYGLUCOSE-6-PHOSPHATE PHOSPHATASE 2"/>
    <property type="match status" value="1"/>
</dbReference>
<accession>A0ABD6EBL0</accession>
<evidence type="ECO:0000313" key="2">
    <source>
        <dbReference type="Proteomes" id="UP001608902"/>
    </source>
</evidence>
<organism evidence="1 2">
    <name type="scientific">Gnathostoma spinigerum</name>
    <dbReference type="NCBI Taxonomy" id="75299"/>
    <lineage>
        <taxon>Eukaryota</taxon>
        <taxon>Metazoa</taxon>
        <taxon>Ecdysozoa</taxon>
        <taxon>Nematoda</taxon>
        <taxon>Chromadorea</taxon>
        <taxon>Rhabditida</taxon>
        <taxon>Spirurina</taxon>
        <taxon>Gnathostomatomorpha</taxon>
        <taxon>Gnathostomatoidea</taxon>
        <taxon>Gnathostomatidae</taxon>
        <taxon>Gnathostoma</taxon>
    </lineage>
</organism>
<dbReference type="SFLD" id="SFLDG01129">
    <property type="entry name" value="C1.5:_HAD__Beta-PGM__Phosphata"/>
    <property type="match status" value="1"/>
</dbReference>
<dbReference type="Gene3D" id="3.40.50.1000">
    <property type="entry name" value="HAD superfamily/HAD-like"/>
    <property type="match status" value="1"/>
</dbReference>
<proteinExistence type="predicted"/>
<dbReference type="InterPro" id="IPR036412">
    <property type="entry name" value="HAD-like_sf"/>
</dbReference>
<name>A0ABD6EBL0_9BILA</name>
<dbReference type="NCBIfam" id="TIGR01509">
    <property type="entry name" value="HAD-SF-IA-v3"/>
    <property type="match status" value="1"/>
</dbReference>
<dbReference type="AlphaFoldDB" id="A0ABD6EBL0"/>
<reference evidence="1 2" key="1">
    <citation type="submission" date="2024-08" db="EMBL/GenBank/DDBJ databases">
        <title>Gnathostoma spinigerum genome.</title>
        <authorList>
            <person name="Gonzalez-Bertolin B."/>
            <person name="Monzon S."/>
            <person name="Zaballos A."/>
            <person name="Jimenez P."/>
            <person name="Dekumyoy P."/>
            <person name="Varona S."/>
            <person name="Cuesta I."/>
            <person name="Sumanam S."/>
            <person name="Adisakwattana P."/>
            <person name="Gasser R.B."/>
            <person name="Hernandez-Gonzalez A."/>
            <person name="Young N.D."/>
            <person name="Perteguer M.J."/>
        </authorList>
    </citation>
    <scope>NUCLEOTIDE SEQUENCE [LARGE SCALE GENOMIC DNA]</scope>
    <source>
        <strain evidence="1">AL3</strain>
        <tissue evidence="1">Liver</tissue>
    </source>
</reference>
<dbReference type="SFLD" id="SFLDS00003">
    <property type="entry name" value="Haloacid_Dehalogenase"/>
    <property type="match status" value="1"/>
</dbReference>
<keyword evidence="2" id="KW-1185">Reference proteome</keyword>
<dbReference type="InterPro" id="IPR023214">
    <property type="entry name" value="HAD_sf"/>
</dbReference>
<dbReference type="Gene3D" id="1.10.150.240">
    <property type="entry name" value="Putative phosphatase, domain 2"/>
    <property type="match status" value="1"/>
</dbReference>
<dbReference type="Proteomes" id="UP001608902">
    <property type="component" value="Unassembled WGS sequence"/>
</dbReference>
<dbReference type="PANTHER" id="PTHR18901:SF38">
    <property type="entry name" value="PSEUDOURIDINE-5'-PHOSPHATASE"/>
    <property type="match status" value="1"/>
</dbReference>
<dbReference type="InterPro" id="IPR006439">
    <property type="entry name" value="HAD-SF_hydro_IA"/>
</dbReference>
<dbReference type="EMBL" id="JBGFUD010000283">
    <property type="protein sequence ID" value="MFH4974173.1"/>
    <property type="molecule type" value="Genomic_DNA"/>
</dbReference>
<evidence type="ECO:0000313" key="1">
    <source>
        <dbReference type="EMBL" id="MFH4974173.1"/>
    </source>
</evidence>